<proteinExistence type="predicted"/>
<dbReference type="Proteomes" id="UP001595803">
    <property type="component" value="Unassembled WGS sequence"/>
</dbReference>
<keyword evidence="3" id="KW-0378">Hydrolase</keyword>
<sequence>MKPSIRILTLVSVFMTATAQAVTARPLTLDLAGTPSRAELLLPDSPTKAPLVLLIQGTGPEDMDGSFASYDGNVVKGSLGTLARTLAAQGLAVMRFDKRGAAGTFDPKTAPAAQAAYGRLTLRDLLKDARTALDTAKAQPGVDASRVFVYGWSEGSVIAASLALEVGARGLVVQGPVVNSFADTFARQFERVGIPYLTPYAQAGRLGLPGLMASFQGPGSPLAQSQGQLLFDRTSTLEKPVLSTFLDTNHDGLIDLKAEALPAITAYYRASVGQSPMYAPATTLPVLGELAPGLTLPVLILQGDTDANIDPADAQAFDTALAKAGNTDHTLKLYVGLGHSLGRAASVTQDNFAPMEAQPMNDMAAWLRAH</sequence>
<dbReference type="RefSeq" id="WP_322474239.1">
    <property type="nucleotide sequence ID" value="NZ_JBHRZG010000006.1"/>
</dbReference>
<feature type="domain" description="Serine aminopeptidase S33" evidence="2">
    <location>
        <begin position="80"/>
        <end position="341"/>
    </location>
</feature>
<comment type="caution">
    <text evidence="3">The sequence shown here is derived from an EMBL/GenBank/DDBJ whole genome shotgun (WGS) entry which is preliminary data.</text>
</comment>
<feature type="chain" id="PRO_5047067173" evidence="1">
    <location>
        <begin position="22"/>
        <end position="370"/>
    </location>
</feature>
<dbReference type="InterPro" id="IPR029058">
    <property type="entry name" value="AB_hydrolase_fold"/>
</dbReference>
<dbReference type="PANTHER" id="PTHR43265:SF1">
    <property type="entry name" value="ESTERASE ESTD"/>
    <property type="match status" value="1"/>
</dbReference>
<keyword evidence="1" id="KW-0732">Signal</keyword>
<dbReference type="Pfam" id="PF12146">
    <property type="entry name" value="Hydrolase_4"/>
    <property type="match status" value="1"/>
</dbReference>
<dbReference type="InterPro" id="IPR053145">
    <property type="entry name" value="AB_hydrolase_Est10"/>
</dbReference>
<dbReference type="GO" id="GO:0016787">
    <property type="term" value="F:hydrolase activity"/>
    <property type="evidence" value="ECO:0007669"/>
    <property type="project" value="UniProtKB-KW"/>
</dbReference>
<dbReference type="EC" id="3.4.-.-" evidence="3"/>
<gene>
    <name evidence="3" type="ORF">ACFOSB_05690</name>
</gene>
<evidence type="ECO:0000313" key="4">
    <source>
        <dbReference type="Proteomes" id="UP001595803"/>
    </source>
</evidence>
<evidence type="ECO:0000256" key="1">
    <source>
        <dbReference type="SAM" id="SignalP"/>
    </source>
</evidence>
<dbReference type="InterPro" id="IPR022742">
    <property type="entry name" value="Hydrolase_4"/>
</dbReference>
<evidence type="ECO:0000313" key="3">
    <source>
        <dbReference type="EMBL" id="MFC3832343.1"/>
    </source>
</evidence>
<organism evidence="3 4">
    <name type="scientific">Deinococcus rufus</name>
    <dbReference type="NCBI Taxonomy" id="2136097"/>
    <lineage>
        <taxon>Bacteria</taxon>
        <taxon>Thermotogati</taxon>
        <taxon>Deinococcota</taxon>
        <taxon>Deinococci</taxon>
        <taxon>Deinococcales</taxon>
        <taxon>Deinococcaceae</taxon>
        <taxon>Deinococcus</taxon>
    </lineage>
</organism>
<accession>A0ABV7Z4Z9</accession>
<protein>
    <submittedName>
        <fullName evidence="3">Alpha/beta hydrolase family protein</fullName>
        <ecNumber evidence="3">3.4.-.-</ecNumber>
    </submittedName>
</protein>
<name>A0ABV7Z4Z9_9DEIO</name>
<reference evidence="4" key="1">
    <citation type="journal article" date="2019" name="Int. J. Syst. Evol. Microbiol.">
        <title>The Global Catalogue of Microorganisms (GCM) 10K type strain sequencing project: providing services to taxonomists for standard genome sequencing and annotation.</title>
        <authorList>
            <consortium name="The Broad Institute Genomics Platform"/>
            <consortium name="The Broad Institute Genome Sequencing Center for Infectious Disease"/>
            <person name="Wu L."/>
            <person name="Ma J."/>
        </authorList>
    </citation>
    <scope>NUCLEOTIDE SEQUENCE [LARGE SCALE GENOMIC DNA]</scope>
    <source>
        <strain evidence="4">CCTCC AB 2017081</strain>
    </source>
</reference>
<feature type="signal peptide" evidence="1">
    <location>
        <begin position="1"/>
        <end position="21"/>
    </location>
</feature>
<keyword evidence="4" id="KW-1185">Reference proteome</keyword>
<dbReference type="PANTHER" id="PTHR43265">
    <property type="entry name" value="ESTERASE ESTD"/>
    <property type="match status" value="1"/>
</dbReference>
<dbReference type="EMBL" id="JBHRZG010000006">
    <property type="protein sequence ID" value="MFC3832343.1"/>
    <property type="molecule type" value="Genomic_DNA"/>
</dbReference>
<dbReference type="Gene3D" id="3.40.50.1820">
    <property type="entry name" value="alpha/beta hydrolase"/>
    <property type="match status" value="1"/>
</dbReference>
<dbReference type="SUPFAM" id="SSF53474">
    <property type="entry name" value="alpha/beta-Hydrolases"/>
    <property type="match status" value="1"/>
</dbReference>
<evidence type="ECO:0000259" key="2">
    <source>
        <dbReference type="Pfam" id="PF12146"/>
    </source>
</evidence>